<dbReference type="EMBL" id="OX459957">
    <property type="protein sequence ID" value="CAI9162749.1"/>
    <property type="molecule type" value="Genomic_DNA"/>
</dbReference>
<gene>
    <name evidence="1" type="ORF">MRATA1EN1_LOCUS11711</name>
</gene>
<sequence>MVLPPPTRLLNAALWVNSGELQELGLCQVPASLGTGFCRGPWWWMLDSSAGYDPRVEGRCSVLGRSEKCPQSAVSSLLSSTAGLQQFRHSWRQGLELQSTVPWLSCVSETRFQALGVGEKSSP</sequence>
<reference evidence="1" key="1">
    <citation type="submission" date="2023-04" db="EMBL/GenBank/DDBJ databases">
        <authorList>
            <consortium name="ELIXIR-Norway"/>
        </authorList>
    </citation>
    <scope>NUCLEOTIDE SEQUENCE [LARGE SCALE GENOMIC DNA]</scope>
</reference>
<organism evidence="1 2">
    <name type="scientific">Rangifer tarandus platyrhynchus</name>
    <name type="common">Svalbard reindeer</name>
    <dbReference type="NCBI Taxonomy" id="3082113"/>
    <lineage>
        <taxon>Eukaryota</taxon>
        <taxon>Metazoa</taxon>
        <taxon>Chordata</taxon>
        <taxon>Craniata</taxon>
        <taxon>Vertebrata</taxon>
        <taxon>Euteleostomi</taxon>
        <taxon>Mammalia</taxon>
        <taxon>Eutheria</taxon>
        <taxon>Laurasiatheria</taxon>
        <taxon>Artiodactyla</taxon>
        <taxon>Ruminantia</taxon>
        <taxon>Pecora</taxon>
        <taxon>Cervidae</taxon>
        <taxon>Odocoileinae</taxon>
        <taxon>Rangifer</taxon>
    </lineage>
</organism>
<dbReference type="Proteomes" id="UP001176941">
    <property type="component" value="Chromosome 21"/>
</dbReference>
<accession>A0ABN8YSR1</accession>
<protein>
    <submittedName>
        <fullName evidence="1">Uncharacterized protein</fullName>
    </submittedName>
</protein>
<name>A0ABN8YSR1_RANTA</name>
<evidence type="ECO:0000313" key="1">
    <source>
        <dbReference type="EMBL" id="CAI9162749.1"/>
    </source>
</evidence>
<evidence type="ECO:0000313" key="2">
    <source>
        <dbReference type="Proteomes" id="UP001176941"/>
    </source>
</evidence>
<proteinExistence type="predicted"/>
<keyword evidence="2" id="KW-1185">Reference proteome</keyword>